<dbReference type="NCBIfam" id="TIGR01986">
    <property type="entry name" value="glut_syn_euk"/>
    <property type="match status" value="1"/>
</dbReference>
<dbReference type="Gene3D" id="3.30.1490.50">
    <property type="match status" value="1"/>
</dbReference>
<comment type="cofactor">
    <cofactor evidence="10 12">
        <name>Mg(2+)</name>
        <dbReference type="ChEBI" id="CHEBI:18420"/>
    </cofactor>
    <text evidence="10 12">Binds 1 Mg(2+) ion per subunit.</text>
</comment>
<dbReference type="GO" id="GO:0004363">
    <property type="term" value="F:glutathione synthase activity"/>
    <property type="evidence" value="ECO:0007669"/>
    <property type="project" value="UniProtKB-UniRule"/>
</dbReference>
<gene>
    <name evidence="15" type="ORF">DLAC_02611</name>
</gene>
<dbReference type="FunCoup" id="A0A152A2V4">
    <property type="interactions" value="781"/>
</dbReference>
<keyword evidence="16" id="KW-1185">Reference proteome</keyword>
<dbReference type="FunFam" id="3.40.50.1760:FF:000001">
    <property type="entry name" value="Glutathione synthetase"/>
    <property type="match status" value="1"/>
</dbReference>
<dbReference type="GO" id="GO:0000287">
    <property type="term" value="F:magnesium ion binding"/>
    <property type="evidence" value="ECO:0007669"/>
    <property type="project" value="UniProtKB-UniRule"/>
</dbReference>
<comment type="pathway">
    <text evidence="1 10">Sulfur metabolism; glutathione biosynthesis; glutathione from L-cysteine and L-glutamate: step 2/2.</text>
</comment>
<evidence type="ECO:0000256" key="4">
    <source>
        <dbReference type="ARBA" id="ARBA00022598"/>
    </source>
</evidence>
<feature type="binding site" evidence="11">
    <location>
        <position position="464"/>
    </location>
    <ligand>
        <name>ATP</name>
        <dbReference type="ChEBI" id="CHEBI:30616"/>
    </ligand>
</feature>
<keyword evidence="4 10" id="KW-0436">Ligase</keyword>
<dbReference type="FunFam" id="3.30.1490.50:FF:000002">
    <property type="entry name" value="Glutathione synthetase"/>
    <property type="match status" value="1"/>
</dbReference>
<dbReference type="GO" id="GO:0005524">
    <property type="term" value="F:ATP binding"/>
    <property type="evidence" value="ECO:0007669"/>
    <property type="project" value="UniProtKB-UniRule"/>
</dbReference>
<keyword evidence="7 10" id="KW-0547">Nucleotide-binding</keyword>
<dbReference type="Gene3D" id="1.10.1080.10">
    <property type="entry name" value="Glutathione Synthetase, Chain A, domain 3"/>
    <property type="match status" value="1"/>
</dbReference>
<feature type="binding site" evidence="13">
    <location>
        <begin position="146"/>
        <end position="149"/>
    </location>
    <ligand>
        <name>substrate</name>
    </ligand>
</feature>
<dbReference type="Pfam" id="PF03917">
    <property type="entry name" value="GSH_synth_ATP"/>
    <property type="match status" value="1"/>
</dbReference>
<comment type="catalytic activity">
    <reaction evidence="10">
        <text>gamma-L-glutamyl-L-cysteine + glycine + ATP = glutathione + ADP + phosphate + H(+)</text>
        <dbReference type="Rhea" id="RHEA:13557"/>
        <dbReference type="ChEBI" id="CHEBI:15378"/>
        <dbReference type="ChEBI" id="CHEBI:30616"/>
        <dbReference type="ChEBI" id="CHEBI:43474"/>
        <dbReference type="ChEBI" id="CHEBI:57305"/>
        <dbReference type="ChEBI" id="CHEBI:57925"/>
        <dbReference type="ChEBI" id="CHEBI:58173"/>
        <dbReference type="ChEBI" id="CHEBI:456216"/>
        <dbReference type="EC" id="6.3.2.3"/>
    </reaction>
</comment>
<evidence type="ECO:0000256" key="1">
    <source>
        <dbReference type="ARBA" id="ARBA00004965"/>
    </source>
</evidence>
<comment type="similarity">
    <text evidence="2 10">Belongs to the eukaryotic GSH synthase family.</text>
</comment>
<dbReference type="InterPro" id="IPR014042">
    <property type="entry name" value="Glutathione_synthase_a-hlx"/>
</dbReference>
<dbReference type="OMA" id="FEAHKNM"/>
<dbReference type="AlphaFoldDB" id="A0A152A2V4"/>
<comment type="subunit">
    <text evidence="3">Homodimer.</text>
</comment>
<dbReference type="InterPro" id="IPR037013">
    <property type="entry name" value="GSH-S_sub-bd_sf"/>
</dbReference>
<dbReference type="InParanoid" id="A0A152A2V4"/>
<feature type="binding site" evidence="11">
    <location>
        <position position="458"/>
    </location>
    <ligand>
        <name>ATP</name>
        <dbReference type="ChEBI" id="CHEBI:30616"/>
    </ligand>
</feature>
<evidence type="ECO:0000256" key="6">
    <source>
        <dbReference type="ARBA" id="ARBA00022723"/>
    </source>
</evidence>
<protein>
    <recommendedName>
        <fullName evidence="10">Glutathione synthetase</fullName>
        <shortName evidence="10">GSH-S</shortName>
        <ecNumber evidence="10">6.3.2.3</ecNumber>
    </recommendedName>
</protein>
<evidence type="ECO:0000256" key="8">
    <source>
        <dbReference type="ARBA" id="ARBA00022840"/>
    </source>
</evidence>
<reference evidence="15 16" key="1">
    <citation type="submission" date="2015-12" db="EMBL/GenBank/DDBJ databases">
        <title>Dictyostelia acquired genes for synthesis and detection of signals that induce cell-type specialization by lateral gene transfer from prokaryotes.</title>
        <authorList>
            <person name="Gloeckner G."/>
            <person name="Schaap P."/>
        </authorList>
    </citation>
    <scope>NUCLEOTIDE SEQUENCE [LARGE SCALE GENOMIC DNA]</scope>
    <source>
        <strain evidence="15 16">TK</strain>
    </source>
</reference>
<evidence type="ECO:0000256" key="12">
    <source>
        <dbReference type="PIRSR" id="PIRSR001558-2"/>
    </source>
</evidence>
<proteinExistence type="inferred from homology"/>
<feature type="binding site" evidence="11">
    <location>
        <begin position="372"/>
        <end position="381"/>
    </location>
    <ligand>
        <name>ATP</name>
        <dbReference type="ChEBI" id="CHEBI:30616"/>
    </ligand>
</feature>
<feature type="domain" description="Glutathione synthase substrate-binding" evidence="14">
    <location>
        <begin position="212"/>
        <end position="311"/>
    </location>
</feature>
<feature type="binding site" evidence="12">
    <location>
        <position position="144"/>
    </location>
    <ligand>
        <name>Mg(2+)</name>
        <dbReference type="ChEBI" id="CHEBI:18420"/>
    </ligand>
</feature>
<evidence type="ECO:0000256" key="3">
    <source>
        <dbReference type="ARBA" id="ARBA00011738"/>
    </source>
</evidence>
<dbReference type="Gene3D" id="3.30.1490.80">
    <property type="match status" value="1"/>
</dbReference>
<keyword evidence="5 10" id="KW-0317">Glutathione biosynthesis</keyword>
<dbReference type="InterPro" id="IPR014049">
    <property type="entry name" value="Glutathione_synthase_N_euk"/>
</dbReference>
<evidence type="ECO:0000259" key="14">
    <source>
        <dbReference type="Pfam" id="PF03199"/>
    </source>
</evidence>
<evidence type="ECO:0000256" key="11">
    <source>
        <dbReference type="PIRSR" id="PIRSR001558-1"/>
    </source>
</evidence>
<evidence type="ECO:0000313" key="16">
    <source>
        <dbReference type="Proteomes" id="UP000076078"/>
    </source>
</evidence>
<feature type="binding site" evidence="11">
    <location>
        <position position="383"/>
    </location>
    <ligand>
        <name>ATP</name>
        <dbReference type="ChEBI" id="CHEBI:30616"/>
    </ligand>
</feature>
<sequence>MTTLNNFSKLHEITEQAIDWAFLNGLTMVKARSEDDIKNNITNIQHLPFSLLPSKMPKILYQQALHLAKDFNMLVHNLSRDFNFIQNTLKNVQDEFTQNLLNIHRIVTAEGIKQNVSLGIFRSDYMIHQPNDIDTPLLYQVELNTISSSFGSLSSKVFELHKYLIEYNQLEEYDLKSHPENKSLDLIVHHLARAFDFYTNGSSRSTTNNTKVIMMIVQKCERNIFDQKWIQLKLLNDHRIKLIRKTLREVYDNAKLTESGQLIIDGQEVVISYYRAGYTPNDYYGKEEWDARLLIEKSKSIKCPTIAHHLVGAKKIQQAIANDSLLEKYIKDPEALKRMKASFTGLYSLSKEDIDIEVVKKAIENPHLYVMKPQREGGGNNIYNGKVAESLRTMTRDELSSYILMDKIVSKPYKANIIKDRELIEIDALYELGIFGLFISEGDEIRYNEEGGVLLRTKNSSSDEGGVAAGFAVVDSFVLF</sequence>
<keyword evidence="8 10" id="KW-0067">ATP-binding</keyword>
<dbReference type="GO" id="GO:0043295">
    <property type="term" value="F:glutathione binding"/>
    <property type="evidence" value="ECO:0007669"/>
    <property type="project" value="UniProtKB-UniRule"/>
</dbReference>
<dbReference type="Proteomes" id="UP000076078">
    <property type="component" value="Unassembled WGS sequence"/>
</dbReference>
<dbReference type="Gene3D" id="3.30.470.20">
    <property type="entry name" value="ATP-grasp fold, B domain"/>
    <property type="match status" value="1"/>
</dbReference>
<feature type="binding site" evidence="11">
    <location>
        <position position="122"/>
    </location>
    <ligand>
        <name>substrate</name>
    </ligand>
</feature>
<dbReference type="PIRSF" id="PIRSF001558">
    <property type="entry name" value="GSHase"/>
    <property type="match status" value="1"/>
</dbReference>
<keyword evidence="9 10" id="KW-0460">Magnesium</keyword>
<dbReference type="SUPFAM" id="SSF56059">
    <property type="entry name" value="Glutathione synthetase ATP-binding domain-like"/>
    <property type="match status" value="1"/>
</dbReference>
<dbReference type="STRING" id="361077.A0A152A2V4"/>
<dbReference type="PANTHER" id="PTHR11130:SF0">
    <property type="entry name" value="GLUTATHIONE SYNTHETASE"/>
    <property type="match status" value="1"/>
</dbReference>
<feature type="binding site" evidence="11">
    <location>
        <begin position="405"/>
        <end position="408"/>
    </location>
    <ligand>
        <name>ATP</name>
        <dbReference type="ChEBI" id="CHEBI:30616"/>
    </ligand>
</feature>
<dbReference type="GO" id="GO:0005829">
    <property type="term" value="C:cytosol"/>
    <property type="evidence" value="ECO:0007669"/>
    <property type="project" value="TreeGrafter"/>
</dbReference>
<dbReference type="InterPro" id="IPR005615">
    <property type="entry name" value="Glutathione_synthase"/>
</dbReference>
<dbReference type="PANTHER" id="PTHR11130">
    <property type="entry name" value="GLUTATHIONE SYNTHETASE"/>
    <property type="match status" value="1"/>
</dbReference>
<feature type="binding site" evidence="11">
    <location>
        <position position="142"/>
    </location>
    <ligand>
        <name>ATP</name>
        <dbReference type="ChEBI" id="CHEBI:30616"/>
    </ligand>
</feature>
<dbReference type="Gene3D" id="3.40.50.1760">
    <property type="entry name" value="Glutathione synthase, substrate-binding domain superfamily, eukaryotic"/>
    <property type="match status" value="1"/>
</dbReference>
<evidence type="ECO:0000256" key="13">
    <source>
        <dbReference type="PIRSR" id="PIRSR001558-3"/>
    </source>
</evidence>
<dbReference type="InterPro" id="IPR016185">
    <property type="entry name" value="PreATP-grasp_dom_sf"/>
</dbReference>
<dbReference type="InterPro" id="IPR004887">
    <property type="entry name" value="GSH_synth_subst-bd"/>
</dbReference>
<dbReference type="EC" id="6.3.2.3" evidence="10"/>
<feature type="binding site" evidence="13">
    <location>
        <begin position="275"/>
        <end position="278"/>
    </location>
    <ligand>
        <name>substrate</name>
    </ligand>
</feature>
<dbReference type="UniPathway" id="UPA00142">
    <property type="reaction ID" value="UER00210"/>
</dbReference>
<evidence type="ECO:0000256" key="10">
    <source>
        <dbReference type="PIRNR" id="PIRNR001558"/>
    </source>
</evidence>
<dbReference type="OrthoDB" id="2020073at2759"/>
<accession>A0A152A2V4</accession>
<comment type="caution">
    <text evidence="15">The sequence shown here is derived from an EMBL/GenBank/DDBJ whole genome shotgun (WGS) entry which is preliminary data.</text>
</comment>
<evidence type="ECO:0000256" key="2">
    <source>
        <dbReference type="ARBA" id="ARBA00010385"/>
    </source>
</evidence>
<feature type="binding site" evidence="11">
    <location>
        <position position="431"/>
    </location>
    <ligand>
        <name>ATP</name>
        <dbReference type="ChEBI" id="CHEBI:30616"/>
    </ligand>
</feature>
<dbReference type="InterPro" id="IPR014709">
    <property type="entry name" value="Glutathione_synthase_C_euk"/>
</dbReference>
<feature type="binding site" evidence="12">
    <location>
        <position position="142"/>
    </location>
    <ligand>
        <name>Mg(2+)</name>
        <dbReference type="ChEBI" id="CHEBI:18420"/>
    </ligand>
</feature>
<evidence type="ECO:0000313" key="15">
    <source>
        <dbReference type="EMBL" id="KYR00592.1"/>
    </source>
</evidence>
<feature type="binding site" evidence="13">
    <location>
        <begin position="221"/>
        <end position="223"/>
    </location>
    <ligand>
        <name>substrate</name>
    </ligand>
</feature>
<organism evidence="15 16">
    <name type="scientific">Tieghemostelium lacteum</name>
    <name type="common">Slime mold</name>
    <name type="synonym">Dictyostelium lacteum</name>
    <dbReference type="NCBI Taxonomy" id="361077"/>
    <lineage>
        <taxon>Eukaryota</taxon>
        <taxon>Amoebozoa</taxon>
        <taxon>Evosea</taxon>
        <taxon>Eumycetozoa</taxon>
        <taxon>Dictyostelia</taxon>
        <taxon>Dictyosteliales</taxon>
        <taxon>Raperosteliaceae</taxon>
        <taxon>Tieghemostelium</taxon>
    </lineage>
</organism>
<evidence type="ECO:0000256" key="5">
    <source>
        <dbReference type="ARBA" id="ARBA00022684"/>
    </source>
</evidence>
<evidence type="ECO:0000256" key="7">
    <source>
        <dbReference type="ARBA" id="ARBA00022741"/>
    </source>
</evidence>
<dbReference type="EMBL" id="LODT01000013">
    <property type="protein sequence ID" value="KYR00592.1"/>
    <property type="molecule type" value="Genomic_DNA"/>
</dbReference>
<evidence type="ECO:0000256" key="9">
    <source>
        <dbReference type="ARBA" id="ARBA00022842"/>
    </source>
</evidence>
<keyword evidence="6 10" id="KW-0479">Metal-binding</keyword>
<name>A0A152A2V4_TIELA</name>
<feature type="binding site" evidence="11">
    <location>
        <position position="227"/>
    </location>
    <ligand>
        <name>substrate</name>
    </ligand>
</feature>
<feature type="binding site" evidence="12">
    <location>
        <position position="376"/>
    </location>
    <ligand>
        <name>Mg(2+)</name>
        <dbReference type="ChEBI" id="CHEBI:18420"/>
    </ligand>
</feature>
<feature type="binding site" evidence="11">
    <location>
        <position position="314"/>
    </location>
    <ligand>
        <name>ATP</name>
        <dbReference type="ChEBI" id="CHEBI:30616"/>
    </ligand>
</feature>
<dbReference type="SUPFAM" id="SSF52440">
    <property type="entry name" value="PreATP-grasp domain"/>
    <property type="match status" value="1"/>
</dbReference>
<dbReference type="Pfam" id="PF03199">
    <property type="entry name" value="GSH_synthase"/>
    <property type="match status" value="1"/>
</dbReference>
<feature type="binding site" evidence="11">
    <location>
        <position position="456"/>
    </location>
    <ligand>
        <name>substrate</name>
    </ligand>
</feature>
<feature type="binding site" evidence="13">
    <location>
        <begin position="467"/>
        <end position="468"/>
    </location>
    <ligand>
        <name>substrate</name>
    </ligand>
</feature>